<sequence>MSLIDNKNNNNHNNHNNNNNNNHNNNNNNNSETIINGNNNYENNKNHIQRKRSISPLKHLPNSSVKRSNSDAHLLTLDMNNEEKSPHIIK</sequence>
<evidence type="ECO:0000313" key="2">
    <source>
        <dbReference type="EMBL" id="CAF1551092.1"/>
    </source>
</evidence>
<feature type="compositionally biased region" description="Low complexity" evidence="1">
    <location>
        <begin position="1"/>
        <end position="43"/>
    </location>
</feature>
<evidence type="ECO:0000313" key="3">
    <source>
        <dbReference type="Proteomes" id="UP000663864"/>
    </source>
</evidence>
<proteinExistence type="predicted"/>
<dbReference type="AlphaFoldDB" id="A0A815WZN4"/>
<reference evidence="2" key="1">
    <citation type="submission" date="2021-02" db="EMBL/GenBank/DDBJ databases">
        <authorList>
            <person name="Nowell W R."/>
        </authorList>
    </citation>
    <scope>NUCLEOTIDE SEQUENCE</scope>
</reference>
<dbReference type="Proteomes" id="UP000663864">
    <property type="component" value="Unassembled WGS sequence"/>
</dbReference>
<evidence type="ECO:0000256" key="1">
    <source>
        <dbReference type="SAM" id="MobiDB-lite"/>
    </source>
</evidence>
<protein>
    <submittedName>
        <fullName evidence="2">Uncharacterized protein</fullName>
    </submittedName>
</protein>
<gene>
    <name evidence="2" type="ORF">ZHD862_LOCUS39354</name>
</gene>
<feature type="region of interest" description="Disordered" evidence="1">
    <location>
        <begin position="1"/>
        <end position="90"/>
    </location>
</feature>
<feature type="compositionally biased region" description="Basic and acidic residues" evidence="1">
    <location>
        <begin position="81"/>
        <end position="90"/>
    </location>
</feature>
<feature type="non-terminal residue" evidence="2">
    <location>
        <position position="90"/>
    </location>
</feature>
<organism evidence="2 3">
    <name type="scientific">Rotaria sordida</name>
    <dbReference type="NCBI Taxonomy" id="392033"/>
    <lineage>
        <taxon>Eukaryota</taxon>
        <taxon>Metazoa</taxon>
        <taxon>Spiralia</taxon>
        <taxon>Gnathifera</taxon>
        <taxon>Rotifera</taxon>
        <taxon>Eurotatoria</taxon>
        <taxon>Bdelloidea</taxon>
        <taxon>Philodinida</taxon>
        <taxon>Philodinidae</taxon>
        <taxon>Rotaria</taxon>
    </lineage>
</organism>
<name>A0A815WZN4_9BILA</name>
<comment type="caution">
    <text evidence="2">The sequence shown here is derived from an EMBL/GenBank/DDBJ whole genome shotgun (WGS) entry which is preliminary data.</text>
</comment>
<accession>A0A815WZN4</accession>
<dbReference type="EMBL" id="CAJNOT010017211">
    <property type="protein sequence ID" value="CAF1551092.1"/>
    <property type="molecule type" value="Genomic_DNA"/>
</dbReference>